<dbReference type="Proteomes" id="UP000178526">
    <property type="component" value="Unassembled WGS sequence"/>
</dbReference>
<evidence type="ECO:0000313" key="3">
    <source>
        <dbReference type="Proteomes" id="UP000178526"/>
    </source>
</evidence>
<dbReference type="InterPro" id="IPR052548">
    <property type="entry name" value="Type_VII_TA_antitoxin"/>
</dbReference>
<organism evidence="2 3">
    <name type="scientific">Candidatus Schekmanbacteria bacterium GWA2_38_11</name>
    <dbReference type="NCBI Taxonomy" id="1817876"/>
    <lineage>
        <taxon>Bacteria</taxon>
        <taxon>Candidatus Schekmaniibacteriota</taxon>
    </lineage>
</organism>
<dbReference type="PANTHER" id="PTHR33933:SF1">
    <property type="entry name" value="PROTEIN ADENYLYLTRANSFERASE MNTA-RELATED"/>
    <property type="match status" value="1"/>
</dbReference>
<dbReference type="CDD" id="cd00090">
    <property type="entry name" value="HTH_ARSR"/>
    <property type="match status" value="1"/>
</dbReference>
<gene>
    <name evidence="2" type="ORF">A2042_07465</name>
</gene>
<dbReference type="Pfam" id="PF18765">
    <property type="entry name" value="Polbeta"/>
    <property type="match status" value="1"/>
</dbReference>
<comment type="caution">
    <text evidence="2">The sequence shown here is derived from an EMBL/GenBank/DDBJ whole genome shotgun (WGS) entry which is preliminary data.</text>
</comment>
<dbReference type="InterPro" id="IPR041633">
    <property type="entry name" value="Polbeta"/>
</dbReference>
<sequence>MPEKILFFSNCQKILSFLIRNPDKEYFDREVSKLTGVSRAGTNFALRDLAKVGLILREKRGKMYFYKASSANIIIKYIKILQNITFLFPLIEKLKKSSLRIVLYGSAAKGENTAESDIDIFIMSRDPDKVEKVIFRDKLREKIQYVIRTPNDFIKSKKMNSIFYKEVEKGIVLWETKVI</sequence>
<feature type="domain" description="Polymerase beta nucleotidyltransferase" evidence="1">
    <location>
        <begin position="99"/>
        <end position="176"/>
    </location>
</feature>
<evidence type="ECO:0000259" key="1">
    <source>
        <dbReference type="Pfam" id="PF18765"/>
    </source>
</evidence>
<accession>A0A1F7RGW6</accession>
<dbReference type="PANTHER" id="PTHR33933">
    <property type="entry name" value="NUCLEOTIDYLTRANSFERASE"/>
    <property type="match status" value="1"/>
</dbReference>
<dbReference type="InterPro" id="IPR036390">
    <property type="entry name" value="WH_DNA-bd_sf"/>
</dbReference>
<dbReference type="InterPro" id="IPR011991">
    <property type="entry name" value="ArsR-like_HTH"/>
</dbReference>
<name>A0A1F7RGW6_9BACT</name>
<dbReference type="SUPFAM" id="SSF81301">
    <property type="entry name" value="Nucleotidyltransferase"/>
    <property type="match status" value="1"/>
</dbReference>
<dbReference type="SUPFAM" id="SSF46785">
    <property type="entry name" value="Winged helix' DNA-binding domain"/>
    <property type="match status" value="1"/>
</dbReference>
<protein>
    <recommendedName>
        <fullName evidence="1">Polymerase beta nucleotidyltransferase domain-containing protein</fullName>
    </recommendedName>
</protein>
<reference evidence="2 3" key="1">
    <citation type="journal article" date="2016" name="Nat. Commun.">
        <title>Thousands of microbial genomes shed light on interconnected biogeochemical processes in an aquifer system.</title>
        <authorList>
            <person name="Anantharaman K."/>
            <person name="Brown C.T."/>
            <person name="Hug L.A."/>
            <person name="Sharon I."/>
            <person name="Castelle C.J."/>
            <person name="Probst A.J."/>
            <person name="Thomas B.C."/>
            <person name="Singh A."/>
            <person name="Wilkins M.J."/>
            <person name="Karaoz U."/>
            <person name="Brodie E.L."/>
            <person name="Williams K.H."/>
            <person name="Hubbard S.S."/>
            <person name="Banfield J.F."/>
        </authorList>
    </citation>
    <scope>NUCLEOTIDE SEQUENCE [LARGE SCALE GENOMIC DNA]</scope>
</reference>
<dbReference type="InterPro" id="IPR043519">
    <property type="entry name" value="NT_sf"/>
</dbReference>
<proteinExistence type="predicted"/>
<dbReference type="EMBL" id="MGDB01000099">
    <property type="protein sequence ID" value="OGL40428.1"/>
    <property type="molecule type" value="Genomic_DNA"/>
</dbReference>
<evidence type="ECO:0000313" key="2">
    <source>
        <dbReference type="EMBL" id="OGL40428.1"/>
    </source>
</evidence>
<dbReference type="Gene3D" id="3.30.460.10">
    <property type="entry name" value="Beta Polymerase, domain 2"/>
    <property type="match status" value="1"/>
</dbReference>
<dbReference type="AlphaFoldDB" id="A0A1F7RGW6"/>
<dbReference type="CDD" id="cd05403">
    <property type="entry name" value="NT_KNTase_like"/>
    <property type="match status" value="1"/>
</dbReference>